<dbReference type="RefSeq" id="WP_390315172.1">
    <property type="nucleotide sequence ID" value="NZ_JBHSPB010000004.1"/>
</dbReference>
<protein>
    <recommendedName>
        <fullName evidence="4">Chromosome partition protein Smc</fullName>
    </recommendedName>
</protein>
<name>A0ABW0YXV5_9ACTN</name>
<dbReference type="EMBL" id="JBHSPB010000004">
    <property type="protein sequence ID" value="MFC5720064.1"/>
    <property type="molecule type" value="Genomic_DNA"/>
</dbReference>
<sequence>MTAIFGGGGSGSGGRDGGGSGGGARRWGGLFRSEAAARADAQAAKDAAAAAFYELDTAQRGLRLSIETITAADPSPAAREAAAGFEAFGQRVDQASTAYINTVDAYDLDRDDLDSSAAARARDGLTRAKGELERVRADLERFAQGIGPLLARAESRLAEVAPAVERARQGLLAASGALDAVRASGLRADGLAARLAALSPELTRLNQGAAQHGVRETVERAERVLREAQAIRSDAEGLPRQVADIDKRLVSLRTRAEAITTRAAGVGPVLSELRRRYSAACWQDLQEVPDRAAGAVARAEAGLREVRAARDEQRWEDALAGLATVRTLLAEVDEAVSAAGDRLRRLDEVSADHSGEVERTRFAIRDAQVLAMAGRSVPDPRHAQPLDEAVARLDRAVSGLQGRHPDWWRFLTETEAVRVVVAGVVRAIREERGGRAGR</sequence>
<gene>
    <name evidence="2" type="ORF">ACFP1Z_07770</name>
</gene>
<evidence type="ECO:0000313" key="3">
    <source>
        <dbReference type="Proteomes" id="UP001596083"/>
    </source>
</evidence>
<reference evidence="3" key="1">
    <citation type="journal article" date="2019" name="Int. J. Syst. Evol. Microbiol.">
        <title>The Global Catalogue of Microorganisms (GCM) 10K type strain sequencing project: providing services to taxonomists for standard genome sequencing and annotation.</title>
        <authorList>
            <consortium name="The Broad Institute Genomics Platform"/>
            <consortium name="The Broad Institute Genome Sequencing Center for Infectious Disease"/>
            <person name="Wu L."/>
            <person name="Ma J."/>
        </authorList>
    </citation>
    <scope>NUCLEOTIDE SEQUENCE [LARGE SCALE GENOMIC DNA]</scope>
    <source>
        <strain evidence="3">CGMCC 4.7304</strain>
    </source>
</reference>
<dbReference type="Proteomes" id="UP001596083">
    <property type="component" value="Unassembled WGS sequence"/>
</dbReference>
<organism evidence="2 3">
    <name type="scientific">Streptomyces gamaensis</name>
    <dbReference type="NCBI Taxonomy" id="1763542"/>
    <lineage>
        <taxon>Bacteria</taxon>
        <taxon>Bacillati</taxon>
        <taxon>Actinomycetota</taxon>
        <taxon>Actinomycetes</taxon>
        <taxon>Kitasatosporales</taxon>
        <taxon>Streptomycetaceae</taxon>
        <taxon>Streptomyces</taxon>
    </lineage>
</organism>
<evidence type="ECO:0008006" key="4">
    <source>
        <dbReference type="Google" id="ProtNLM"/>
    </source>
</evidence>
<evidence type="ECO:0000256" key="1">
    <source>
        <dbReference type="SAM" id="MobiDB-lite"/>
    </source>
</evidence>
<accession>A0ABW0YXV5</accession>
<comment type="caution">
    <text evidence="2">The sequence shown here is derived from an EMBL/GenBank/DDBJ whole genome shotgun (WGS) entry which is preliminary data.</text>
</comment>
<keyword evidence="3" id="KW-1185">Reference proteome</keyword>
<feature type="region of interest" description="Disordered" evidence="1">
    <location>
        <begin position="1"/>
        <end position="26"/>
    </location>
</feature>
<proteinExistence type="predicted"/>
<evidence type="ECO:0000313" key="2">
    <source>
        <dbReference type="EMBL" id="MFC5720064.1"/>
    </source>
</evidence>